<evidence type="ECO:0000313" key="6">
    <source>
        <dbReference type="EMBL" id="MFC4248342.1"/>
    </source>
</evidence>
<evidence type="ECO:0000256" key="3">
    <source>
        <dbReference type="ARBA" id="ARBA00023163"/>
    </source>
</evidence>
<sequence length="259" mass="28692">MSNPSTSSEGGRRIQAVETTCELLNALRERGGAGVSELTRETGYSKATVHAHLATLLENEFVVKRGKRYEISLKFVDFGEFAKNSVAIHDIAKQEVDKLAEQTGEVAQFMVEEHGRGVYLHKARGENAIRTASYTGERKDLHCTALGKAILAQFPRERVEEIIDEHGMPAHTENTITTREELFDNLETIRQENVAYDDEEALSGLRCVAAPIVYKNGDIQGAISISGPTSRFKDERFRDELAEVVRGAANVIEVNSTQV</sequence>
<dbReference type="InterPro" id="IPR014757">
    <property type="entry name" value="Tscrpt_reg_IclR_C"/>
</dbReference>
<dbReference type="SUPFAM" id="SSF55781">
    <property type="entry name" value="GAF domain-like"/>
    <property type="match status" value="1"/>
</dbReference>
<comment type="caution">
    <text evidence="6">The sequence shown here is derived from an EMBL/GenBank/DDBJ whole genome shotgun (WGS) entry which is preliminary data.</text>
</comment>
<gene>
    <name evidence="6" type="ORF">ACFOZ7_15620</name>
</gene>
<dbReference type="InterPro" id="IPR005471">
    <property type="entry name" value="Tscrpt_reg_IclR_N"/>
</dbReference>
<dbReference type="PROSITE" id="PS51077">
    <property type="entry name" value="HTH_ICLR"/>
    <property type="match status" value="1"/>
</dbReference>
<dbReference type="SUPFAM" id="SSF46785">
    <property type="entry name" value="Winged helix' DNA-binding domain"/>
    <property type="match status" value="1"/>
</dbReference>
<keyword evidence="3" id="KW-0804">Transcription</keyword>
<dbReference type="EMBL" id="JBHSDJ010000120">
    <property type="protein sequence ID" value="MFC4248342.1"/>
    <property type="molecule type" value="Genomic_DNA"/>
</dbReference>
<organism evidence="6 7">
    <name type="scientific">Natribaculum luteum</name>
    <dbReference type="NCBI Taxonomy" id="1586232"/>
    <lineage>
        <taxon>Archaea</taxon>
        <taxon>Methanobacteriati</taxon>
        <taxon>Methanobacteriota</taxon>
        <taxon>Stenosarchaea group</taxon>
        <taxon>Halobacteria</taxon>
        <taxon>Halobacteriales</taxon>
        <taxon>Natrialbaceae</taxon>
        <taxon>Natribaculum</taxon>
    </lineage>
</organism>
<dbReference type="AlphaFoldDB" id="A0ABD5P210"/>
<keyword evidence="1" id="KW-0805">Transcription regulation</keyword>
<dbReference type="GO" id="GO:0003677">
    <property type="term" value="F:DNA binding"/>
    <property type="evidence" value="ECO:0007669"/>
    <property type="project" value="UniProtKB-KW"/>
</dbReference>
<dbReference type="PANTHER" id="PTHR30136:SF35">
    <property type="entry name" value="HTH-TYPE TRANSCRIPTIONAL REGULATOR RV1719"/>
    <property type="match status" value="1"/>
</dbReference>
<dbReference type="Gene3D" id="1.10.10.10">
    <property type="entry name" value="Winged helix-like DNA-binding domain superfamily/Winged helix DNA-binding domain"/>
    <property type="match status" value="1"/>
</dbReference>
<dbReference type="PROSITE" id="PS51078">
    <property type="entry name" value="ICLR_ED"/>
    <property type="match status" value="1"/>
</dbReference>
<feature type="domain" description="HTH iclR-type" evidence="4">
    <location>
        <begin position="14"/>
        <end position="73"/>
    </location>
</feature>
<dbReference type="InterPro" id="IPR011991">
    <property type="entry name" value="ArsR-like_HTH"/>
</dbReference>
<feature type="domain" description="IclR-ED" evidence="5">
    <location>
        <begin position="74"/>
        <end position="258"/>
    </location>
</feature>
<evidence type="ECO:0000259" key="4">
    <source>
        <dbReference type="PROSITE" id="PS51077"/>
    </source>
</evidence>
<dbReference type="InterPro" id="IPR036388">
    <property type="entry name" value="WH-like_DNA-bd_sf"/>
</dbReference>
<protein>
    <submittedName>
        <fullName evidence="6">IclR family transcriptional regulator</fullName>
    </submittedName>
</protein>
<evidence type="ECO:0000259" key="5">
    <source>
        <dbReference type="PROSITE" id="PS51078"/>
    </source>
</evidence>
<dbReference type="Proteomes" id="UP001595821">
    <property type="component" value="Unassembled WGS sequence"/>
</dbReference>
<dbReference type="CDD" id="cd00090">
    <property type="entry name" value="HTH_ARSR"/>
    <property type="match status" value="1"/>
</dbReference>
<evidence type="ECO:0000256" key="1">
    <source>
        <dbReference type="ARBA" id="ARBA00023015"/>
    </source>
</evidence>
<dbReference type="InterPro" id="IPR050707">
    <property type="entry name" value="HTH_MetabolicPath_Reg"/>
</dbReference>
<reference evidence="6 7" key="1">
    <citation type="journal article" date="2014" name="Int. J. Syst. Evol. Microbiol.">
        <title>Complete genome sequence of Corynebacterium casei LMG S-19264T (=DSM 44701T), isolated from a smear-ripened cheese.</title>
        <authorList>
            <consortium name="US DOE Joint Genome Institute (JGI-PGF)"/>
            <person name="Walter F."/>
            <person name="Albersmeier A."/>
            <person name="Kalinowski J."/>
            <person name="Ruckert C."/>
        </authorList>
    </citation>
    <scope>NUCLEOTIDE SEQUENCE [LARGE SCALE GENOMIC DNA]</scope>
    <source>
        <strain evidence="6 7">IBRC-M 10912</strain>
    </source>
</reference>
<proteinExistence type="predicted"/>
<dbReference type="Gene3D" id="3.30.450.40">
    <property type="match status" value="1"/>
</dbReference>
<dbReference type="InterPro" id="IPR036390">
    <property type="entry name" value="WH_DNA-bd_sf"/>
</dbReference>
<dbReference type="InterPro" id="IPR029016">
    <property type="entry name" value="GAF-like_dom_sf"/>
</dbReference>
<dbReference type="PANTHER" id="PTHR30136">
    <property type="entry name" value="HELIX-TURN-HELIX TRANSCRIPTIONAL REGULATOR, ICLR FAMILY"/>
    <property type="match status" value="1"/>
</dbReference>
<evidence type="ECO:0000256" key="2">
    <source>
        <dbReference type="ARBA" id="ARBA00023125"/>
    </source>
</evidence>
<dbReference type="Pfam" id="PF01614">
    <property type="entry name" value="IclR_C"/>
    <property type="match status" value="1"/>
</dbReference>
<dbReference type="SMART" id="SM00346">
    <property type="entry name" value="HTH_ICLR"/>
    <property type="match status" value="1"/>
</dbReference>
<dbReference type="GeneID" id="71855970"/>
<evidence type="ECO:0000313" key="7">
    <source>
        <dbReference type="Proteomes" id="UP001595821"/>
    </source>
</evidence>
<dbReference type="Pfam" id="PF09339">
    <property type="entry name" value="HTH_IclR"/>
    <property type="match status" value="1"/>
</dbReference>
<accession>A0ABD5P210</accession>
<keyword evidence="2" id="KW-0238">DNA-binding</keyword>
<name>A0ABD5P210_9EURY</name>
<dbReference type="RefSeq" id="WP_246976175.1">
    <property type="nucleotide sequence ID" value="NZ_CP095398.1"/>
</dbReference>
<dbReference type="GO" id="GO:0006355">
    <property type="term" value="P:regulation of DNA-templated transcription"/>
    <property type="evidence" value="ECO:0007669"/>
    <property type="project" value="UniProtKB-ARBA"/>
</dbReference>